<evidence type="ECO:0000313" key="2">
    <source>
        <dbReference type="Proteomes" id="UP000245845"/>
    </source>
</evidence>
<proteinExistence type="predicted"/>
<reference evidence="1 2" key="1">
    <citation type="submission" date="2018-05" db="EMBL/GenBank/DDBJ databases">
        <title>The Hungate 1000. A catalogue of reference genomes from the rumen microbiome.</title>
        <authorList>
            <person name="Kelly W."/>
        </authorList>
    </citation>
    <scope>NUCLEOTIDE SEQUENCE [LARGE SCALE GENOMIC DNA]</scope>
    <source>
        <strain evidence="1 2">NLAE-zl-C242</strain>
    </source>
</reference>
<evidence type="ECO:0000313" key="1">
    <source>
        <dbReference type="EMBL" id="PWJ30868.1"/>
    </source>
</evidence>
<gene>
    <name evidence="1" type="ORF">A8806_103275</name>
</gene>
<dbReference type="Proteomes" id="UP000245845">
    <property type="component" value="Unassembled WGS sequence"/>
</dbReference>
<dbReference type="EMBL" id="QGDL01000003">
    <property type="protein sequence ID" value="PWJ30868.1"/>
    <property type="molecule type" value="Genomic_DNA"/>
</dbReference>
<accession>A0A2Y9BAV7</accession>
<dbReference type="AlphaFoldDB" id="A0A2Y9BAV7"/>
<organism evidence="1 2">
    <name type="scientific">Faecalicatena orotica</name>
    <dbReference type="NCBI Taxonomy" id="1544"/>
    <lineage>
        <taxon>Bacteria</taxon>
        <taxon>Bacillati</taxon>
        <taxon>Bacillota</taxon>
        <taxon>Clostridia</taxon>
        <taxon>Lachnospirales</taxon>
        <taxon>Lachnospiraceae</taxon>
        <taxon>Faecalicatena</taxon>
    </lineage>
</organism>
<dbReference type="RefSeq" id="WP_181368615.1">
    <property type="nucleotide sequence ID" value="NZ_BAAACK010000004.1"/>
</dbReference>
<name>A0A2Y9BAV7_9FIRM</name>
<keyword evidence="2" id="KW-1185">Reference proteome</keyword>
<protein>
    <submittedName>
        <fullName evidence="1">Uncharacterized protein</fullName>
    </submittedName>
</protein>
<sequence length="55" mass="6668">MLQKQDLQAIARLIDERAAKTEDKFIGRLEETEEYFNIRLEEMETRFDAKFQKTE</sequence>
<comment type="caution">
    <text evidence="1">The sequence shown here is derived from an EMBL/GenBank/DDBJ whole genome shotgun (WGS) entry which is preliminary data.</text>
</comment>